<dbReference type="Gene3D" id="3.40.605.10">
    <property type="entry name" value="Aldehyde Dehydrogenase, Chain A, domain 1"/>
    <property type="match status" value="1"/>
</dbReference>
<proteinExistence type="inferred from homology"/>
<organism evidence="6 7">
    <name type="scientific">Gordonia insulae</name>
    <dbReference type="NCBI Taxonomy" id="2420509"/>
    <lineage>
        <taxon>Bacteria</taxon>
        <taxon>Bacillati</taxon>
        <taxon>Actinomycetota</taxon>
        <taxon>Actinomycetes</taxon>
        <taxon>Mycobacteriales</taxon>
        <taxon>Gordoniaceae</taxon>
        <taxon>Gordonia</taxon>
    </lineage>
</organism>
<dbReference type="SUPFAM" id="SSF53720">
    <property type="entry name" value="ALDH-like"/>
    <property type="match status" value="1"/>
</dbReference>
<accession>A0A3G8JM01</accession>
<dbReference type="PANTHER" id="PTHR43111">
    <property type="entry name" value="ALDEHYDE DEHYDROGENASE B-RELATED"/>
    <property type="match status" value="1"/>
</dbReference>
<dbReference type="Gene3D" id="3.40.309.10">
    <property type="entry name" value="Aldehyde Dehydrogenase, Chain A, domain 2"/>
    <property type="match status" value="1"/>
</dbReference>
<reference evidence="6 7" key="1">
    <citation type="submission" date="2018-11" db="EMBL/GenBank/DDBJ databases">
        <title>Gordonia insulae sp. nov., isolated from an island soil.</title>
        <authorList>
            <person name="Kim Y.S."/>
            <person name="Kim S.B."/>
        </authorList>
    </citation>
    <scope>NUCLEOTIDE SEQUENCE [LARGE SCALE GENOMIC DNA]</scope>
    <source>
        <strain evidence="6 7">MMS17-SY073</strain>
    </source>
</reference>
<dbReference type="NCBIfam" id="NF008868">
    <property type="entry name" value="PRK11903.1"/>
    <property type="match status" value="1"/>
</dbReference>
<evidence type="ECO:0000259" key="4">
    <source>
        <dbReference type="Pfam" id="PF00171"/>
    </source>
</evidence>
<dbReference type="AlphaFoldDB" id="A0A3G8JM01"/>
<feature type="domain" description="MaoC-like" evidence="5">
    <location>
        <begin position="549"/>
        <end position="636"/>
    </location>
</feature>
<protein>
    <submittedName>
        <fullName evidence="6">Bifunctional protein PaaZ</fullName>
    </submittedName>
</protein>
<dbReference type="PANTHER" id="PTHR43111:SF1">
    <property type="entry name" value="ALDEHYDE DEHYDROGENASE B-RELATED"/>
    <property type="match status" value="1"/>
</dbReference>
<dbReference type="GO" id="GO:0016620">
    <property type="term" value="F:oxidoreductase activity, acting on the aldehyde or oxo group of donors, NAD or NADP as acceptor"/>
    <property type="evidence" value="ECO:0007669"/>
    <property type="project" value="InterPro"/>
</dbReference>
<comment type="similarity">
    <text evidence="1">Belongs to the enoyl-CoA hydratase/isomerase family.</text>
</comment>
<gene>
    <name evidence="6" type="primary">paaZ_1</name>
    <name evidence="6" type="ORF">D7316_02623</name>
</gene>
<dbReference type="CDD" id="cd07128">
    <property type="entry name" value="ALDH_MaoC-N"/>
    <property type="match status" value="1"/>
</dbReference>
<keyword evidence="7" id="KW-1185">Reference proteome</keyword>
<dbReference type="InterPro" id="IPR016162">
    <property type="entry name" value="Ald_DH_N"/>
</dbReference>
<evidence type="ECO:0000259" key="5">
    <source>
        <dbReference type="Pfam" id="PF01575"/>
    </source>
</evidence>
<evidence type="ECO:0000313" key="6">
    <source>
        <dbReference type="EMBL" id="AZG46023.1"/>
    </source>
</evidence>
<name>A0A3G8JM01_9ACTN</name>
<dbReference type="Pfam" id="PF00171">
    <property type="entry name" value="Aldedh"/>
    <property type="match status" value="1"/>
</dbReference>
<comment type="similarity">
    <text evidence="2">Belongs to the aldehyde dehydrogenase family.</text>
</comment>
<dbReference type="InterPro" id="IPR002539">
    <property type="entry name" value="MaoC-like_dom"/>
</dbReference>
<dbReference type="Proteomes" id="UP000271469">
    <property type="component" value="Chromosome"/>
</dbReference>
<evidence type="ECO:0000256" key="3">
    <source>
        <dbReference type="ARBA" id="ARBA00023002"/>
    </source>
</evidence>
<dbReference type="InterPro" id="IPR029069">
    <property type="entry name" value="HotDog_dom_sf"/>
</dbReference>
<dbReference type="Gene3D" id="3.10.129.10">
    <property type="entry name" value="Hotdog Thioesterase"/>
    <property type="match status" value="1"/>
</dbReference>
<sequence>MSNLLQSYAQGRWFTAADDGTPLASAVDGHEVARISSKGLDLAGMVEYGRTVGGPALAALTFHERAALLKQLGMTLMAGKDEFYELSRHTGATARDSGVDIDGGFGTVLSYASKARRELPNDTVYLDGPVEQLGKKGTFLGQHIYTSRQGVAVQINAFNFPVWGFLEKLAPAFIAGVPSIVKPASQTAYLTELVFRRIIESGILPEGSVQLLCGSARDLLDHLDGQDSVAFTGSADTAATLRAHPQVVSSGLHFTAEADSLNASILGTDVTVDDPEFDLYVKQLVTEMTVKAGQKCTAIRRAFVPEPLMDDVIAAASARLATITVGNPASDTVRMGALASIEQRDEVLKSLRGLTKSADIVFGDPEHVDVVDADATKGAFLSPILLRADDKTAPEPHDIEAFGPVSTVIGYTDAADAVELAARGKGSLVASLVTKDASLAAEVVRGLAPYHGRALVLNAENARESTGHGSPLPVLVHGGPGRAGGGEELGGIRGVLHHMQRTAIQGTPNVLTAVGKKWVTGADRVHGDVHPFRKDLAELVVGDTIVGGPRKVTRADIDHFAEFTGDTFYAHTDPEAAAANPLFGGIVAHGYLVVSLAAGLFVDPAPGPVLANFGVDDLRFLTPVKAEDDLTVTLTAKLITPRQSADYGEVRWDAVVTNQNDDPVATYDVLTLVAKPEENR</sequence>
<evidence type="ECO:0000313" key="7">
    <source>
        <dbReference type="Proteomes" id="UP000271469"/>
    </source>
</evidence>
<dbReference type="OrthoDB" id="9759612at2"/>
<dbReference type="InterPro" id="IPR016163">
    <property type="entry name" value="Ald_DH_C"/>
</dbReference>
<dbReference type="SUPFAM" id="SSF54637">
    <property type="entry name" value="Thioesterase/thiol ester dehydrase-isomerase"/>
    <property type="match status" value="1"/>
</dbReference>
<dbReference type="EMBL" id="CP033972">
    <property type="protein sequence ID" value="AZG46023.1"/>
    <property type="molecule type" value="Genomic_DNA"/>
</dbReference>
<dbReference type="Pfam" id="PF01575">
    <property type="entry name" value="MaoC_dehydratas"/>
    <property type="match status" value="1"/>
</dbReference>
<dbReference type="InterPro" id="IPR011966">
    <property type="entry name" value="PaaN-DH"/>
</dbReference>
<dbReference type="NCBIfam" id="TIGR02278">
    <property type="entry name" value="PaaN-DH"/>
    <property type="match status" value="1"/>
</dbReference>
<dbReference type="InterPro" id="IPR016161">
    <property type="entry name" value="Ald_DH/histidinol_DH"/>
</dbReference>
<feature type="domain" description="Aldehyde dehydrogenase" evidence="4">
    <location>
        <begin position="55"/>
        <end position="447"/>
    </location>
</feature>
<evidence type="ECO:0000256" key="2">
    <source>
        <dbReference type="ARBA" id="ARBA00009986"/>
    </source>
</evidence>
<keyword evidence="3" id="KW-0560">Oxidoreductase</keyword>
<dbReference type="KEGG" id="gom:D7316_02623"/>
<dbReference type="InterPro" id="IPR015590">
    <property type="entry name" value="Aldehyde_DH_dom"/>
</dbReference>
<dbReference type="RefSeq" id="WP_124708601.1">
    <property type="nucleotide sequence ID" value="NZ_CP033972.1"/>
</dbReference>
<evidence type="ECO:0000256" key="1">
    <source>
        <dbReference type="ARBA" id="ARBA00005254"/>
    </source>
</evidence>